<comment type="caution">
    <text evidence="6">The sequence shown here is derived from an EMBL/GenBank/DDBJ whole genome shotgun (WGS) entry which is preliminary data.</text>
</comment>
<evidence type="ECO:0000256" key="1">
    <source>
        <dbReference type="ARBA" id="ARBA00022946"/>
    </source>
</evidence>
<feature type="domain" description="SHSP" evidence="5">
    <location>
        <begin position="310"/>
        <end position="416"/>
    </location>
</feature>
<gene>
    <name evidence="6" type="ORF">CUMW_150910</name>
</gene>
<evidence type="ECO:0000256" key="3">
    <source>
        <dbReference type="PROSITE-ProRule" id="PRU00285"/>
    </source>
</evidence>
<keyword evidence="2" id="KW-0346">Stress response</keyword>
<dbReference type="CDD" id="cd06464">
    <property type="entry name" value="ACD_sHsps-like"/>
    <property type="match status" value="1"/>
</dbReference>
<dbReference type="InterPro" id="IPR008978">
    <property type="entry name" value="HSP20-like_chaperone"/>
</dbReference>
<dbReference type="InterPro" id="IPR002068">
    <property type="entry name" value="A-crystallin/Hsp20_dom"/>
</dbReference>
<dbReference type="CDD" id="cd00298">
    <property type="entry name" value="ACD_sHsps_p23-like"/>
    <property type="match status" value="1"/>
</dbReference>
<dbReference type="InterPro" id="IPR044656">
    <property type="entry name" value="HSP14.7/HSP23.5/HSP23.6-like"/>
</dbReference>
<protein>
    <recommendedName>
        <fullName evidence="5">SHSP domain-containing protein</fullName>
    </recommendedName>
</protein>
<accession>A0A2H5PMV8</accession>
<dbReference type="Pfam" id="PF00011">
    <property type="entry name" value="HSP20"/>
    <property type="match status" value="2"/>
</dbReference>
<organism evidence="6 7">
    <name type="scientific">Citrus unshiu</name>
    <name type="common">Satsuma mandarin</name>
    <name type="synonym">Citrus nobilis var. unshiu</name>
    <dbReference type="NCBI Taxonomy" id="55188"/>
    <lineage>
        <taxon>Eukaryota</taxon>
        <taxon>Viridiplantae</taxon>
        <taxon>Streptophyta</taxon>
        <taxon>Embryophyta</taxon>
        <taxon>Tracheophyta</taxon>
        <taxon>Spermatophyta</taxon>
        <taxon>Magnoliopsida</taxon>
        <taxon>eudicotyledons</taxon>
        <taxon>Gunneridae</taxon>
        <taxon>Pentapetalae</taxon>
        <taxon>rosids</taxon>
        <taxon>malvids</taxon>
        <taxon>Sapindales</taxon>
        <taxon>Rutaceae</taxon>
        <taxon>Aurantioideae</taxon>
        <taxon>Citrus</taxon>
    </lineage>
</organism>
<keyword evidence="1" id="KW-0809">Transit peptide</keyword>
<dbReference type="EMBL" id="BDQV01000096">
    <property type="protein sequence ID" value="GAY53681.1"/>
    <property type="molecule type" value="Genomic_DNA"/>
</dbReference>
<evidence type="ECO:0000256" key="2">
    <source>
        <dbReference type="ARBA" id="ARBA00023016"/>
    </source>
</evidence>
<dbReference type="STRING" id="55188.A0A2H5PMV8"/>
<keyword evidence="7" id="KW-1185">Reference proteome</keyword>
<reference evidence="6 7" key="1">
    <citation type="journal article" date="2017" name="Front. Genet.">
        <title>Draft sequencing of the heterozygous diploid genome of Satsuma (Citrus unshiu Marc.) using a hybrid assembly approach.</title>
        <authorList>
            <person name="Shimizu T."/>
            <person name="Tanizawa Y."/>
            <person name="Mochizuki T."/>
            <person name="Nagasaki H."/>
            <person name="Yoshioka T."/>
            <person name="Toyoda A."/>
            <person name="Fujiyama A."/>
            <person name="Kaminuma E."/>
            <person name="Nakamura Y."/>
        </authorList>
    </citation>
    <scope>NUCLEOTIDE SEQUENCE [LARGE SCALE GENOMIC DNA]</scope>
    <source>
        <strain evidence="7">cv. Miyagawa wase</strain>
    </source>
</reference>
<evidence type="ECO:0000259" key="5">
    <source>
        <dbReference type="PROSITE" id="PS01031"/>
    </source>
</evidence>
<evidence type="ECO:0000256" key="4">
    <source>
        <dbReference type="RuleBase" id="RU003616"/>
    </source>
</evidence>
<dbReference type="AlphaFoldDB" id="A0A2H5PMV8"/>
<sequence length="416" mass="46755">MASSLALKRLVSFNLIPRALRCTVAPSATSASRFFNTNAVRQYDDGGDDRDLDIDRRSARSFPRRRDDFFSDVFDPFSPTRSLSQVLNFMDQMTESPFFSGTRGGLRRGWDAKETDDALNLSIDMPGLGKEDVRVSLEQNTLVIRGEGGKEGEGEESVRRYTSRIDLPEKLYRTDQIKAEMKNGVLKVTVPKVKEEERADVFQVKSLTSCTPRTSSMASFLALKTLVSSSIPSRALRSTISSSATSASRFFNTTNAFREYDDDGSDDREFDFERRSARSLTPSFFPVFEPFEPFSRTRSLSMNENGEGLYSAAGLRPQWAAKVTKDALNLSVDMPGLGKEDVRVSLEQNTLVIKGKGGKEDGDEESVRRYTSRIELPEKIFKTDQIKAEMKNGVLKLTLPMMKEDERTDVLHIKVE</sequence>
<dbReference type="SUPFAM" id="SSF49764">
    <property type="entry name" value="HSP20-like chaperones"/>
    <property type="match status" value="2"/>
</dbReference>
<evidence type="ECO:0000313" key="7">
    <source>
        <dbReference type="Proteomes" id="UP000236630"/>
    </source>
</evidence>
<dbReference type="PANTHER" id="PTHR46991">
    <property type="entry name" value="23.5 KDA HEAT SHOCK PROTEIN, MITOCHONDRIAL"/>
    <property type="match status" value="1"/>
</dbReference>
<evidence type="ECO:0000313" key="6">
    <source>
        <dbReference type="EMBL" id="GAY53681.1"/>
    </source>
</evidence>
<proteinExistence type="inferred from homology"/>
<name>A0A2H5PMV8_CITUN</name>
<dbReference type="PROSITE" id="PS01031">
    <property type="entry name" value="SHSP"/>
    <property type="match status" value="2"/>
</dbReference>
<dbReference type="Proteomes" id="UP000236630">
    <property type="component" value="Unassembled WGS sequence"/>
</dbReference>
<dbReference type="Gene3D" id="2.60.40.790">
    <property type="match status" value="2"/>
</dbReference>
<feature type="domain" description="SHSP" evidence="5">
    <location>
        <begin position="101"/>
        <end position="207"/>
    </location>
</feature>
<dbReference type="PANTHER" id="PTHR46991:SF11">
    <property type="entry name" value="SMALL HEAT SHOCK PROTEIN HSPF"/>
    <property type="match status" value="1"/>
</dbReference>
<comment type="similarity">
    <text evidence="3 4">Belongs to the small heat shock protein (HSP20) family.</text>
</comment>